<dbReference type="InterPro" id="IPR051010">
    <property type="entry name" value="BCAA_transport"/>
</dbReference>
<dbReference type="InterPro" id="IPR028081">
    <property type="entry name" value="Leu-bd"/>
</dbReference>
<comment type="caution">
    <text evidence="6">The sequence shown here is derived from an EMBL/GenBank/DDBJ whole genome shotgun (WGS) entry which is preliminary data.</text>
</comment>
<dbReference type="PROSITE" id="PS51318">
    <property type="entry name" value="TAT"/>
    <property type="match status" value="1"/>
</dbReference>
<evidence type="ECO:0000256" key="4">
    <source>
        <dbReference type="SAM" id="SignalP"/>
    </source>
</evidence>
<evidence type="ECO:0000256" key="1">
    <source>
        <dbReference type="ARBA" id="ARBA00010062"/>
    </source>
</evidence>
<dbReference type="PANTHER" id="PTHR30483">
    <property type="entry name" value="LEUCINE-SPECIFIC-BINDING PROTEIN"/>
    <property type="match status" value="1"/>
</dbReference>
<proteinExistence type="inferred from homology"/>
<reference evidence="6" key="1">
    <citation type="submission" date="2022-08" db="EMBL/GenBank/DDBJ databases">
        <title>Chelativorans sichuanense sp. nov., a paraffin oil-degrading bacterium isolated from a mixture of oil-based drill cuttings and paddy soil.</title>
        <authorList>
            <person name="Yu J."/>
            <person name="Liu H."/>
            <person name="Chen Q."/>
        </authorList>
    </citation>
    <scope>NUCLEOTIDE SEQUENCE</scope>
    <source>
        <strain evidence="6">SCAU 2101</strain>
    </source>
</reference>
<dbReference type="Proteomes" id="UP001149009">
    <property type="component" value="Unassembled WGS sequence"/>
</dbReference>
<dbReference type="Gene3D" id="3.40.50.2300">
    <property type="match status" value="2"/>
</dbReference>
<protein>
    <submittedName>
        <fullName evidence="6">ABC transporter substrate-binding protein</fullName>
    </submittedName>
</protein>
<gene>
    <name evidence="6" type="ORF">NYR54_02030</name>
</gene>
<feature type="domain" description="Leucine-binding protein" evidence="5">
    <location>
        <begin position="34"/>
        <end position="391"/>
    </location>
</feature>
<dbReference type="SUPFAM" id="SSF53822">
    <property type="entry name" value="Periplasmic binding protein-like I"/>
    <property type="match status" value="1"/>
</dbReference>
<dbReference type="AlphaFoldDB" id="A0A9X3B8L7"/>
<feature type="chain" id="PRO_5040809761" evidence="4">
    <location>
        <begin position="29"/>
        <end position="410"/>
    </location>
</feature>
<comment type="similarity">
    <text evidence="1">Belongs to the leucine-binding protein family.</text>
</comment>
<evidence type="ECO:0000256" key="3">
    <source>
        <dbReference type="ARBA" id="ARBA00022970"/>
    </source>
</evidence>
<evidence type="ECO:0000313" key="7">
    <source>
        <dbReference type="Proteomes" id="UP001149009"/>
    </source>
</evidence>
<evidence type="ECO:0000313" key="6">
    <source>
        <dbReference type="EMBL" id="MCT8989076.1"/>
    </source>
</evidence>
<keyword evidence="3" id="KW-0029">Amino-acid transport</keyword>
<dbReference type="Pfam" id="PF13458">
    <property type="entry name" value="Peripla_BP_6"/>
    <property type="match status" value="1"/>
</dbReference>
<dbReference type="EMBL" id="JAODNV010000004">
    <property type="protein sequence ID" value="MCT8989076.1"/>
    <property type="molecule type" value="Genomic_DNA"/>
</dbReference>
<accession>A0A9X3B8L7</accession>
<keyword evidence="2 4" id="KW-0732">Signal</keyword>
<dbReference type="GO" id="GO:0006865">
    <property type="term" value="P:amino acid transport"/>
    <property type="evidence" value="ECO:0007669"/>
    <property type="project" value="UniProtKB-KW"/>
</dbReference>
<dbReference type="CDD" id="cd06340">
    <property type="entry name" value="PBP1_ABC_ligand_binding-like"/>
    <property type="match status" value="1"/>
</dbReference>
<evidence type="ECO:0000256" key="2">
    <source>
        <dbReference type="ARBA" id="ARBA00022729"/>
    </source>
</evidence>
<evidence type="ECO:0000259" key="5">
    <source>
        <dbReference type="Pfam" id="PF13458"/>
    </source>
</evidence>
<sequence length="410" mass="43696">MFSISRRRIVAGVTALSLALSAPLSAVAQDHPDTVKIGMLLTLSGIWARPGQSELYGAELAVKHINEAGGIKALGGAKLELVVMDVGDNVERAKNAAQRLIAEEPDLVAASGAVISSLTLAASEVTERAKLPLLTLSYSDQITDRGFQYIFQTSATGETQARLAMPELMKLAESAGKTPKTVGIIMDNTAANYAFVEPMKNGIFAEHGLELVLDEVYTPPLSDATPIVQKLRSARPDVLLLLAIAVSDVKLLLEKMSEFGLGQGKIPIISNGNGIAEPNVLDNMDAALTEGVMSVIGNFGGKGQEKLAEELKVVYNEPWVVQGPVSGYGTVMIIKEALEMAGKADREAVAEALRTMDLTDGPAFYFPGGRVKFDEKGRRVDAGLVIVQWQNGVPVTVYPPELAVAKAFWP</sequence>
<dbReference type="RefSeq" id="WP_261513757.1">
    <property type="nucleotide sequence ID" value="NZ_JAODNV010000004.1"/>
</dbReference>
<dbReference type="InterPro" id="IPR028082">
    <property type="entry name" value="Peripla_BP_I"/>
</dbReference>
<keyword evidence="3" id="KW-0813">Transport</keyword>
<feature type="signal peptide" evidence="4">
    <location>
        <begin position="1"/>
        <end position="28"/>
    </location>
</feature>
<name>A0A9X3B8L7_9HYPH</name>
<dbReference type="InterPro" id="IPR006311">
    <property type="entry name" value="TAT_signal"/>
</dbReference>
<organism evidence="6 7">
    <name type="scientific">Chelativorans petroleitrophicus</name>
    <dbReference type="NCBI Taxonomy" id="2975484"/>
    <lineage>
        <taxon>Bacteria</taxon>
        <taxon>Pseudomonadati</taxon>
        <taxon>Pseudomonadota</taxon>
        <taxon>Alphaproteobacteria</taxon>
        <taxon>Hyphomicrobiales</taxon>
        <taxon>Phyllobacteriaceae</taxon>
        <taxon>Chelativorans</taxon>
    </lineage>
</organism>
<keyword evidence="7" id="KW-1185">Reference proteome</keyword>